<dbReference type="RefSeq" id="WP_144262851.1">
    <property type="nucleotide sequence ID" value="NZ_QMDX01000010.1"/>
</dbReference>
<dbReference type="AlphaFoldDB" id="A0A554MXJ6"/>
<feature type="transmembrane region" description="Helical" evidence="2">
    <location>
        <begin position="40"/>
        <end position="60"/>
    </location>
</feature>
<keyword evidence="2" id="KW-0812">Transmembrane</keyword>
<sequence>MPTTNGDPPEDTTDGGHDATPLSPAVPCLCRPLVRAEFRALGLTLAAVAFGGLAAARAGGLAAGDPWLLGATAAAQVVLAAHYARRPAGYARGTLPVPRRWYELAAVVAVGLCAGAAAALLLG</sequence>
<feature type="transmembrane region" description="Helical" evidence="2">
    <location>
        <begin position="104"/>
        <end position="122"/>
    </location>
</feature>
<feature type="region of interest" description="Disordered" evidence="1">
    <location>
        <begin position="1"/>
        <end position="23"/>
    </location>
</feature>
<accession>A0A554MXJ6</accession>
<organism evidence="3 4">
    <name type="scientific">Haloglomus irregulare</name>
    <dbReference type="NCBI Taxonomy" id="2234134"/>
    <lineage>
        <taxon>Archaea</taxon>
        <taxon>Methanobacteriati</taxon>
        <taxon>Methanobacteriota</taxon>
        <taxon>Stenosarchaea group</taxon>
        <taxon>Halobacteria</taxon>
        <taxon>Halobacteriales</taxon>
        <taxon>Natronomonadaceae</taxon>
        <taxon>Haloglomus</taxon>
    </lineage>
</organism>
<keyword evidence="2" id="KW-1133">Transmembrane helix</keyword>
<evidence type="ECO:0000256" key="1">
    <source>
        <dbReference type="SAM" id="MobiDB-lite"/>
    </source>
</evidence>
<protein>
    <submittedName>
        <fullName evidence="3">Uncharacterized protein</fullName>
    </submittedName>
</protein>
<evidence type="ECO:0000256" key="2">
    <source>
        <dbReference type="SAM" id="Phobius"/>
    </source>
</evidence>
<proteinExistence type="predicted"/>
<evidence type="ECO:0000313" key="4">
    <source>
        <dbReference type="Proteomes" id="UP000319894"/>
    </source>
</evidence>
<keyword evidence="2" id="KW-0472">Membrane</keyword>
<comment type="caution">
    <text evidence="3">The sequence shown here is derived from an EMBL/GenBank/DDBJ whole genome shotgun (WGS) entry which is preliminary data.</text>
</comment>
<feature type="transmembrane region" description="Helical" evidence="2">
    <location>
        <begin position="66"/>
        <end position="84"/>
    </location>
</feature>
<reference evidence="3 4" key="1">
    <citation type="submission" date="2018-06" db="EMBL/GenBank/DDBJ databases">
        <title>Natronomonas sp. F16-60 a new haloarchaeon isolated from a solar saltern of Isla Cristina, Huelva, Spain.</title>
        <authorList>
            <person name="Duran-Viseras A."/>
            <person name="Sanchez-Porro C."/>
            <person name="Ventosa A."/>
        </authorList>
    </citation>
    <scope>NUCLEOTIDE SEQUENCE [LARGE SCALE GENOMIC DNA]</scope>
    <source>
        <strain evidence="3 4">F16-60</strain>
    </source>
</reference>
<evidence type="ECO:0000313" key="3">
    <source>
        <dbReference type="EMBL" id="TSD09843.1"/>
    </source>
</evidence>
<name>A0A554MXJ6_9EURY</name>
<dbReference type="EMBL" id="QMDX01000010">
    <property type="protein sequence ID" value="TSD09843.1"/>
    <property type="molecule type" value="Genomic_DNA"/>
</dbReference>
<gene>
    <name evidence="3" type="ORF">DP107_14450</name>
</gene>
<dbReference type="InParanoid" id="A0A554MXJ6"/>
<dbReference type="Proteomes" id="UP000319894">
    <property type="component" value="Unassembled WGS sequence"/>
</dbReference>
<keyword evidence="4" id="KW-1185">Reference proteome</keyword>